<dbReference type="PANTHER" id="PTHR11439">
    <property type="entry name" value="GAG-POL-RELATED RETROTRANSPOSON"/>
    <property type="match status" value="1"/>
</dbReference>
<reference evidence="2" key="1">
    <citation type="submission" date="2020-06" db="EMBL/GenBank/DDBJ databases">
        <authorList>
            <person name="Li T."/>
            <person name="Hu X."/>
            <person name="Zhang T."/>
            <person name="Song X."/>
            <person name="Zhang H."/>
            <person name="Dai N."/>
            <person name="Sheng W."/>
            <person name="Hou X."/>
            <person name="Wei L."/>
        </authorList>
    </citation>
    <scope>NUCLEOTIDE SEQUENCE</scope>
    <source>
        <strain evidence="2">G01</strain>
        <tissue evidence="2">Leaf</tissue>
    </source>
</reference>
<sequence>MNHEIQALEKNYTWRVTPLTAGKKAIGCKWIYKTKLKADGSVERYKACLVAKGFNHVEWIYYTESFCPVAKAITVKIFLALAASYAWLIQQLDINNAFLHGYLDEDLYMLPLKGDDVKPRLVSYILKDLGVDIVTPIPVFCDNKAALHIMANPVFHERTKHIEIDCHIVRDAFKEGFILPPHIKGTNQIADTFTKALPFKSFATMVSKLGLVLHVPSPTCGGAIEHSSVDAISPHEEGDSPISAIATIEAGTLIQFGLFDLG</sequence>
<dbReference type="PANTHER" id="PTHR11439:SF511">
    <property type="match status" value="1"/>
</dbReference>
<reference evidence="2" key="2">
    <citation type="journal article" date="2024" name="Plant">
        <title>Genomic evolution and insights into agronomic trait innovations of Sesamum species.</title>
        <authorList>
            <person name="Miao H."/>
            <person name="Wang L."/>
            <person name="Qu L."/>
            <person name="Liu H."/>
            <person name="Sun Y."/>
            <person name="Le M."/>
            <person name="Wang Q."/>
            <person name="Wei S."/>
            <person name="Zheng Y."/>
            <person name="Lin W."/>
            <person name="Duan Y."/>
            <person name="Cao H."/>
            <person name="Xiong S."/>
            <person name="Wang X."/>
            <person name="Wei L."/>
            <person name="Li C."/>
            <person name="Ma Q."/>
            <person name="Ju M."/>
            <person name="Zhao R."/>
            <person name="Li G."/>
            <person name="Mu C."/>
            <person name="Tian Q."/>
            <person name="Mei H."/>
            <person name="Zhang T."/>
            <person name="Gao T."/>
            <person name="Zhang H."/>
        </authorList>
    </citation>
    <scope>NUCLEOTIDE SEQUENCE</scope>
    <source>
        <strain evidence="2">G01</strain>
    </source>
</reference>
<dbReference type="EMBL" id="JACGWK010001849">
    <property type="protein sequence ID" value="KAL0282097.1"/>
    <property type="molecule type" value="Genomic_DNA"/>
</dbReference>
<protein>
    <submittedName>
        <fullName evidence="2">Retrovirus-related Pol polyprotein from transposon RE1</fullName>
    </submittedName>
</protein>
<proteinExistence type="predicted"/>
<dbReference type="InterPro" id="IPR013103">
    <property type="entry name" value="RVT_2"/>
</dbReference>
<dbReference type="CDD" id="cd09272">
    <property type="entry name" value="RNase_HI_RT_Ty1"/>
    <property type="match status" value="1"/>
</dbReference>
<name>A0AAW2IJU7_9LAMI</name>
<dbReference type="Pfam" id="PF07727">
    <property type="entry name" value="RVT_2"/>
    <property type="match status" value="1"/>
</dbReference>
<organism evidence="2">
    <name type="scientific">Sesamum angustifolium</name>
    <dbReference type="NCBI Taxonomy" id="2727405"/>
    <lineage>
        <taxon>Eukaryota</taxon>
        <taxon>Viridiplantae</taxon>
        <taxon>Streptophyta</taxon>
        <taxon>Embryophyta</taxon>
        <taxon>Tracheophyta</taxon>
        <taxon>Spermatophyta</taxon>
        <taxon>Magnoliopsida</taxon>
        <taxon>eudicotyledons</taxon>
        <taxon>Gunneridae</taxon>
        <taxon>Pentapetalae</taxon>
        <taxon>asterids</taxon>
        <taxon>lamiids</taxon>
        <taxon>Lamiales</taxon>
        <taxon>Pedaliaceae</taxon>
        <taxon>Sesamum</taxon>
    </lineage>
</organism>
<feature type="domain" description="Reverse transcriptase Ty1/copia-type" evidence="1">
    <location>
        <begin position="11"/>
        <end position="115"/>
    </location>
</feature>
<dbReference type="AlphaFoldDB" id="A0AAW2IJU7"/>
<evidence type="ECO:0000259" key="1">
    <source>
        <dbReference type="Pfam" id="PF07727"/>
    </source>
</evidence>
<evidence type="ECO:0000313" key="2">
    <source>
        <dbReference type="EMBL" id="KAL0282097.1"/>
    </source>
</evidence>
<gene>
    <name evidence="2" type="ORF">Sangu_2971300</name>
</gene>
<accession>A0AAW2IJU7</accession>
<comment type="caution">
    <text evidence="2">The sequence shown here is derived from an EMBL/GenBank/DDBJ whole genome shotgun (WGS) entry which is preliminary data.</text>
</comment>